<keyword evidence="3" id="KW-1185">Reference proteome</keyword>
<feature type="region of interest" description="Disordered" evidence="1">
    <location>
        <begin position="161"/>
        <end position="187"/>
    </location>
</feature>
<dbReference type="OrthoDB" id="10495195at2759"/>
<gene>
    <name evidence="2" type="ORF">AZE42_05133</name>
</gene>
<evidence type="ECO:0000313" key="2">
    <source>
        <dbReference type="EMBL" id="OJA10210.1"/>
    </source>
</evidence>
<evidence type="ECO:0000256" key="1">
    <source>
        <dbReference type="SAM" id="MobiDB-lite"/>
    </source>
</evidence>
<protein>
    <submittedName>
        <fullName evidence="2">Uncharacterized protein</fullName>
    </submittedName>
</protein>
<dbReference type="Proteomes" id="UP000183567">
    <property type="component" value="Unassembled WGS sequence"/>
</dbReference>
<dbReference type="EMBL" id="LVVM01005568">
    <property type="protein sequence ID" value="OJA10210.1"/>
    <property type="molecule type" value="Genomic_DNA"/>
</dbReference>
<organism evidence="2 3">
    <name type="scientific">Rhizopogon vesiculosus</name>
    <dbReference type="NCBI Taxonomy" id="180088"/>
    <lineage>
        <taxon>Eukaryota</taxon>
        <taxon>Fungi</taxon>
        <taxon>Dikarya</taxon>
        <taxon>Basidiomycota</taxon>
        <taxon>Agaricomycotina</taxon>
        <taxon>Agaricomycetes</taxon>
        <taxon>Agaricomycetidae</taxon>
        <taxon>Boletales</taxon>
        <taxon>Suillineae</taxon>
        <taxon>Rhizopogonaceae</taxon>
        <taxon>Rhizopogon</taxon>
    </lineage>
</organism>
<comment type="caution">
    <text evidence="2">The sequence shown here is derived from an EMBL/GenBank/DDBJ whole genome shotgun (WGS) entry which is preliminary data.</text>
</comment>
<sequence length="231" mass="24410">MPGHGSMHMQAQQPFVSAVSYAPTAQPTTWRRARFPVSTQAISMPPIQPTAEAPIVQPRTIPQATPGAPPLPVFAQATSTFPDQPVTQVLRAEPRTVPQSASGGPPLPVIAQDFFTMGPSRQPQHTSGVLPPVVAGDINISPDVTEDDEMDDLFKSPEISTSLALPPAHTVEETTPDAPVAQTAPADAPAPFSFDLAALDLPFDNWMDNGEQSLDDALADAFADVFGDPDS</sequence>
<accession>A0A1J8QLB5</accession>
<proteinExistence type="predicted"/>
<evidence type="ECO:0000313" key="3">
    <source>
        <dbReference type="Proteomes" id="UP000183567"/>
    </source>
</evidence>
<dbReference type="AlphaFoldDB" id="A0A1J8QLB5"/>
<name>A0A1J8QLB5_9AGAM</name>
<reference evidence="2 3" key="1">
    <citation type="submission" date="2016-03" db="EMBL/GenBank/DDBJ databases">
        <title>Comparative genomics of the ectomycorrhizal sister species Rhizopogon vinicolor and Rhizopogon vesiculosus (Basidiomycota: Boletales) reveals a divergence of the mating type B locus.</title>
        <authorList>
            <person name="Mujic A.B."/>
            <person name="Kuo A."/>
            <person name="Tritt A."/>
            <person name="Lipzen A."/>
            <person name="Chen C."/>
            <person name="Johnson J."/>
            <person name="Sharma A."/>
            <person name="Barry K."/>
            <person name="Grigoriev I.V."/>
            <person name="Spatafora J.W."/>
        </authorList>
    </citation>
    <scope>NUCLEOTIDE SEQUENCE [LARGE SCALE GENOMIC DNA]</scope>
    <source>
        <strain evidence="2 3">AM-OR11-056</strain>
    </source>
</reference>